<keyword evidence="3" id="KW-0808">Transferase</keyword>
<dbReference type="Gene3D" id="3.40.1390.10">
    <property type="entry name" value="MurE/MurF, N-terminal domain"/>
    <property type="match status" value="1"/>
</dbReference>
<organism evidence="8">
    <name type="scientific">marine metagenome</name>
    <dbReference type="NCBI Taxonomy" id="408172"/>
    <lineage>
        <taxon>unclassified sequences</taxon>
        <taxon>metagenomes</taxon>
        <taxon>ecological metagenomes</taxon>
    </lineage>
</organism>
<dbReference type="CDD" id="cd03352">
    <property type="entry name" value="LbH_LpxD"/>
    <property type="match status" value="1"/>
</dbReference>
<dbReference type="Pfam" id="PF04613">
    <property type="entry name" value="LpxD"/>
    <property type="match status" value="1"/>
</dbReference>
<evidence type="ECO:0000256" key="2">
    <source>
        <dbReference type="ARBA" id="ARBA00022556"/>
    </source>
</evidence>
<dbReference type="Pfam" id="PF00132">
    <property type="entry name" value="Hexapep"/>
    <property type="match status" value="1"/>
</dbReference>
<sequence length="380" mass="39483">MFPEPAPPKSGDARPKSGGTWLTLVELAAMVGGRAEGDLDKHIAGVTSLAQAGPSDLGLLVDSRYSRAASETAAGAILVSSNLEDMLDPAQSRVVVEDPRKTLPTVLEYFFSDPLPPPGLHETAIIAEDVKLGTGVSVGPYVVIEDNVVMGEGTTLHAHVVVRSGARLGRDVTLHPHVVVYPHACLGDRVVLHAGVRVGVDGFGYAHSEGGLARIPHVGACIIGDDVEIGANSCVDRGSIGHTELGAHVKLDNLVHIGHNVTVGPRTVMAAQVAIAGSTKVGADTMWGGQAGAMDHISVGDGARIAARTGLTEDVPAGSTMAGFPARPLTDFLKAQALLFRLDSLRRRVRVLERLRDSREEGAASSPIPSRVAVIAPSGS</sequence>
<evidence type="ECO:0000256" key="5">
    <source>
        <dbReference type="ARBA" id="ARBA00023098"/>
    </source>
</evidence>
<dbReference type="EMBL" id="UINC01001055">
    <property type="protein sequence ID" value="SUZ69202.1"/>
    <property type="molecule type" value="Genomic_DNA"/>
</dbReference>
<evidence type="ECO:0000313" key="8">
    <source>
        <dbReference type="EMBL" id="SUZ69202.1"/>
    </source>
</evidence>
<dbReference type="GO" id="GO:0016020">
    <property type="term" value="C:membrane"/>
    <property type="evidence" value="ECO:0007669"/>
    <property type="project" value="GOC"/>
</dbReference>
<dbReference type="NCBIfam" id="NF002060">
    <property type="entry name" value="PRK00892.1"/>
    <property type="match status" value="1"/>
</dbReference>
<keyword evidence="6" id="KW-0012">Acyltransferase</keyword>
<keyword evidence="5" id="KW-0443">Lipid metabolism</keyword>
<evidence type="ECO:0000256" key="1">
    <source>
        <dbReference type="ARBA" id="ARBA00022516"/>
    </source>
</evidence>
<reference evidence="8" key="1">
    <citation type="submission" date="2018-05" db="EMBL/GenBank/DDBJ databases">
        <authorList>
            <person name="Lanie J.A."/>
            <person name="Ng W.-L."/>
            <person name="Kazmierczak K.M."/>
            <person name="Andrzejewski T.M."/>
            <person name="Davidsen T.M."/>
            <person name="Wayne K.J."/>
            <person name="Tettelin H."/>
            <person name="Glass J.I."/>
            <person name="Rusch D."/>
            <person name="Podicherti R."/>
            <person name="Tsui H.-C.T."/>
            <person name="Winkler M.E."/>
        </authorList>
    </citation>
    <scope>NUCLEOTIDE SEQUENCE</scope>
</reference>
<dbReference type="InterPro" id="IPR020573">
    <property type="entry name" value="UDP_GlcNAc_AcTrfase_non-rep"/>
</dbReference>
<name>A0A381PQ96_9ZZZZ</name>
<dbReference type="AlphaFoldDB" id="A0A381PQ96"/>
<dbReference type="PANTHER" id="PTHR43378">
    <property type="entry name" value="UDP-3-O-ACYLGLUCOSAMINE N-ACYLTRANSFERASE"/>
    <property type="match status" value="1"/>
</dbReference>
<evidence type="ECO:0000256" key="4">
    <source>
        <dbReference type="ARBA" id="ARBA00022737"/>
    </source>
</evidence>
<evidence type="ECO:0000256" key="6">
    <source>
        <dbReference type="ARBA" id="ARBA00023315"/>
    </source>
</evidence>
<dbReference type="HAMAP" id="MF_00523">
    <property type="entry name" value="LpxD"/>
    <property type="match status" value="1"/>
</dbReference>
<dbReference type="InterPro" id="IPR001451">
    <property type="entry name" value="Hexapep"/>
</dbReference>
<proteinExistence type="inferred from homology"/>
<gene>
    <name evidence="8" type="ORF">METZ01_LOCUS22056</name>
</gene>
<accession>A0A381PQ96</accession>
<keyword evidence="4" id="KW-0677">Repeat</keyword>
<protein>
    <recommendedName>
        <fullName evidence="7">UDP-3-O-[3-hydroxymyristoyl] glucosamine N-acyltransferase non-repeat region domain-containing protein</fullName>
    </recommendedName>
</protein>
<evidence type="ECO:0000256" key="3">
    <source>
        <dbReference type="ARBA" id="ARBA00022679"/>
    </source>
</evidence>
<dbReference type="GO" id="GO:0009245">
    <property type="term" value="P:lipid A biosynthetic process"/>
    <property type="evidence" value="ECO:0007669"/>
    <property type="project" value="UniProtKB-KW"/>
</dbReference>
<keyword evidence="2" id="KW-0441">Lipid A biosynthesis</keyword>
<feature type="domain" description="UDP-3-O-[3-hydroxymyristoyl] glucosamine N-acyltransferase non-repeat region" evidence="7">
    <location>
        <begin position="42"/>
        <end position="107"/>
    </location>
</feature>
<dbReference type="PANTHER" id="PTHR43378:SF2">
    <property type="entry name" value="UDP-3-O-ACYLGLUCOSAMINE N-ACYLTRANSFERASE 1, MITOCHONDRIAL-RELATED"/>
    <property type="match status" value="1"/>
</dbReference>
<dbReference type="SUPFAM" id="SSF51161">
    <property type="entry name" value="Trimeric LpxA-like enzymes"/>
    <property type="match status" value="1"/>
</dbReference>
<dbReference type="InterPro" id="IPR011004">
    <property type="entry name" value="Trimer_LpxA-like_sf"/>
</dbReference>
<dbReference type="NCBIfam" id="TIGR01853">
    <property type="entry name" value="lipid_A_lpxD"/>
    <property type="match status" value="1"/>
</dbReference>
<dbReference type="GO" id="GO:0016410">
    <property type="term" value="F:N-acyltransferase activity"/>
    <property type="evidence" value="ECO:0007669"/>
    <property type="project" value="InterPro"/>
</dbReference>
<dbReference type="InterPro" id="IPR007691">
    <property type="entry name" value="LpxD"/>
</dbReference>
<evidence type="ECO:0000259" key="7">
    <source>
        <dbReference type="Pfam" id="PF04613"/>
    </source>
</evidence>
<keyword evidence="1" id="KW-0444">Lipid biosynthesis</keyword>
<dbReference type="Gene3D" id="2.160.10.10">
    <property type="entry name" value="Hexapeptide repeat proteins"/>
    <property type="match status" value="1"/>
</dbReference>